<organism evidence="2 3">
    <name type="scientific">Actinoalloteichus fjordicus</name>
    <dbReference type="NCBI Taxonomy" id="1612552"/>
    <lineage>
        <taxon>Bacteria</taxon>
        <taxon>Bacillati</taxon>
        <taxon>Actinomycetota</taxon>
        <taxon>Actinomycetes</taxon>
        <taxon>Pseudonocardiales</taxon>
        <taxon>Pseudonocardiaceae</taxon>
        <taxon>Actinoalloteichus</taxon>
    </lineage>
</organism>
<dbReference type="AlphaFoldDB" id="A0AAC9L9Q8"/>
<reference evidence="3" key="1">
    <citation type="submission" date="2016-06" db="EMBL/GenBank/DDBJ databases">
        <title>Complete genome sequence of Actinoalloteichus fjordicus DSM 46855 (=ADI127-17), type strain of the new species Actinoalloteichus fjordicus.</title>
        <authorList>
            <person name="Ruckert C."/>
            <person name="Nouioui I."/>
            <person name="Willmese J."/>
            <person name="van Wezel G."/>
            <person name="Klenk H.-P."/>
            <person name="Kalinowski J."/>
            <person name="Zotchev S.B."/>
        </authorList>
    </citation>
    <scope>NUCLEOTIDE SEQUENCE [LARGE SCALE GENOMIC DNA]</scope>
    <source>
        <strain evidence="3">ADI127-7</strain>
    </source>
</reference>
<gene>
    <name evidence="2" type="ORF">UA74_02725</name>
</gene>
<evidence type="ECO:0000313" key="2">
    <source>
        <dbReference type="EMBL" id="APU12632.1"/>
    </source>
</evidence>
<proteinExistence type="predicted"/>
<evidence type="ECO:0000259" key="1">
    <source>
        <dbReference type="Pfam" id="PF13521"/>
    </source>
</evidence>
<feature type="domain" description="NadR/Ttd14 AAA" evidence="1">
    <location>
        <begin position="37"/>
        <end position="200"/>
    </location>
</feature>
<protein>
    <submittedName>
        <fullName evidence="2">ATPase</fullName>
    </submittedName>
</protein>
<accession>A0AAC9L9Q8</accession>
<dbReference type="KEGG" id="acad:UA74_02725"/>
<dbReference type="Proteomes" id="UP000185511">
    <property type="component" value="Chromosome"/>
</dbReference>
<dbReference type="SUPFAM" id="SSF52540">
    <property type="entry name" value="P-loop containing nucleoside triphosphate hydrolases"/>
    <property type="match status" value="1"/>
</dbReference>
<dbReference type="InterPro" id="IPR038727">
    <property type="entry name" value="NadR/Ttd14_AAA_dom"/>
</dbReference>
<dbReference type="EMBL" id="CP016076">
    <property type="protein sequence ID" value="APU12632.1"/>
    <property type="molecule type" value="Genomic_DNA"/>
</dbReference>
<dbReference type="Gene3D" id="3.40.50.300">
    <property type="entry name" value="P-loop containing nucleotide triphosphate hydrolases"/>
    <property type="match status" value="1"/>
</dbReference>
<sequence>MSARPTRVDAHRRIGQPTTFASGRKHGRVSSATDRFVVVTGGPGSGKSTLLDALHRAGFARSDEAGRGVIRDQSAIGGRALPWLDQDLFAEAMLCWELRSYRLAAEQRGTVFFDRGVPDIVGYLRLEGRPVPDHVHVAAQRFRYHQRVLIAPPWPEIYTPDVERRQSVEVAEQTYASMVTTYTEYGYELVELPRASVEERLRFVTASLT</sequence>
<name>A0AAC9L9Q8_9PSEU</name>
<evidence type="ECO:0000313" key="3">
    <source>
        <dbReference type="Proteomes" id="UP000185511"/>
    </source>
</evidence>
<dbReference type="InterPro" id="IPR027417">
    <property type="entry name" value="P-loop_NTPase"/>
</dbReference>
<dbReference type="Pfam" id="PF13521">
    <property type="entry name" value="AAA_28"/>
    <property type="match status" value="1"/>
</dbReference>
<keyword evidence="3" id="KW-1185">Reference proteome</keyword>